<dbReference type="GO" id="GO:0003723">
    <property type="term" value="F:RNA binding"/>
    <property type="evidence" value="ECO:0007669"/>
    <property type="project" value="InterPro"/>
</dbReference>
<evidence type="ECO:0000256" key="4">
    <source>
        <dbReference type="ARBA" id="ARBA00022679"/>
    </source>
</evidence>
<dbReference type="InterPro" id="IPR002166">
    <property type="entry name" value="RNA_pol_HCV"/>
</dbReference>
<keyword evidence="6 8" id="KW-0547">Nucleotide-binding</keyword>
<dbReference type="InterPro" id="IPR007094">
    <property type="entry name" value="RNA-dir_pol_PSvirus"/>
</dbReference>
<evidence type="ECO:0000256" key="3">
    <source>
        <dbReference type="ARBA" id="ARBA00022484"/>
    </source>
</evidence>
<evidence type="ECO:0000313" key="10">
    <source>
        <dbReference type="EMBL" id="QLL27731.1"/>
    </source>
</evidence>
<dbReference type="GO" id="GO:0003968">
    <property type="term" value="F:RNA-directed RNA polymerase activity"/>
    <property type="evidence" value="ECO:0007669"/>
    <property type="project" value="UniProtKB-KW"/>
</dbReference>
<dbReference type="InterPro" id="IPR043502">
    <property type="entry name" value="DNA/RNA_pol_sf"/>
</dbReference>
<dbReference type="InterPro" id="IPR043128">
    <property type="entry name" value="Rev_trsase/Diguanyl_cyclase"/>
</dbReference>
<evidence type="ECO:0000256" key="2">
    <source>
        <dbReference type="ARBA" id="ARBA00012494"/>
    </source>
</evidence>
<comment type="function">
    <text evidence="1">RNA-dependent RNA polymerase that plays an essential role in the virus replication.</text>
</comment>
<dbReference type="PROSITE" id="PS50507">
    <property type="entry name" value="RDRP_SSRNA_POS"/>
    <property type="match status" value="1"/>
</dbReference>
<keyword evidence="4 8" id="KW-0808">Transferase</keyword>
<name>A0A7D6ETN8_9TOMB</name>
<dbReference type="GO" id="GO:0039694">
    <property type="term" value="P:viral RNA genome replication"/>
    <property type="evidence" value="ECO:0007669"/>
    <property type="project" value="InterPro"/>
</dbReference>
<comment type="catalytic activity">
    <reaction evidence="8">
        <text>RNA(n) + a ribonucleoside 5'-triphosphate = RNA(n+1) + diphosphate</text>
        <dbReference type="Rhea" id="RHEA:21248"/>
        <dbReference type="Rhea" id="RHEA-COMP:14527"/>
        <dbReference type="Rhea" id="RHEA-COMP:17342"/>
        <dbReference type="ChEBI" id="CHEBI:33019"/>
        <dbReference type="ChEBI" id="CHEBI:61557"/>
        <dbReference type="ChEBI" id="CHEBI:140395"/>
        <dbReference type="EC" id="2.7.7.48"/>
    </reaction>
</comment>
<evidence type="ECO:0000256" key="8">
    <source>
        <dbReference type="RuleBase" id="RU363062"/>
    </source>
</evidence>
<accession>A0A7D6ETN8</accession>
<evidence type="ECO:0000256" key="6">
    <source>
        <dbReference type="ARBA" id="ARBA00022741"/>
    </source>
</evidence>
<proteinExistence type="predicted"/>
<dbReference type="GO" id="GO:0000166">
    <property type="term" value="F:nucleotide binding"/>
    <property type="evidence" value="ECO:0007669"/>
    <property type="project" value="UniProtKB-KW"/>
</dbReference>
<feature type="domain" description="RdRp catalytic" evidence="9">
    <location>
        <begin position="206"/>
        <end position="319"/>
    </location>
</feature>
<dbReference type="Gene3D" id="3.30.70.270">
    <property type="match status" value="1"/>
</dbReference>
<dbReference type="EMBL" id="MN609858">
    <property type="protein sequence ID" value="QLL27731.1"/>
    <property type="molecule type" value="Genomic_RNA"/>
</dbReference>
<evidence type="ECO:0000256" key="1">
    <source>
        <dbReference type="ARBA" id="ARBA00002753"/>
    </source>
</evidence>
<keyword evidence="3 8" id="KW-0696">RNA-directed RNA polymerase</keyword>
<sequence length="481" mass="55296">MGPYTITPLIRARIGTIPCEPCVHKTHIYQLVDPLPWLPICNVYQTCIKNEMHSLIGRHLICNGIPNRSVAADMLRLLLTTFNPEYIEPLSRAEVIARKTDGPQRRRYARAKESLDRYGPSTSWARVSAFIKVEKWEQPLIDKKKPPRLIQFRTYPYCMEVSRYLIPIEEHLWKWQLNGLRVFAKGMNSFALGNLFWRAFNLFDNPFIIMMDHSKFDASLTEELIELVEHGLYRQFSNDPDFVKALKYQLANRCQTKNGIKYSCIGRKMSGEYNTSCGDSVVNLAIIMHTMEGTGIRYHPLVNGDDSVVICERDPRITPADFTKYGMKTEVETCREFTQISFCQSQPIMVRPEVWRFVRNPIRVMTRGVVSVKRYNGIGWAKLVNSIGHCELACNDGVPILQEFAQYLLRAGAKHSKEILVHEITYRAKLERRNPVPVPINDCARATFAEAFGISPTEQIGIEDSLRNHTSLVHPMSKLRD</sequence>
<dbReference type="EC" id="2.7.7.48" evidence="2 8"/>
<dbReference type="SUPFAM" id="SSF56672">
    <property type="entry name" value="DNA/RNA polymerases"/>
    <property type="match status" value="1"/>
</dbReference>
<organism evidence="10">
    <name type="scientific">Golovinomyces cichoracearum associated tombus-like virus 1</name>
    <dbReference type="NCBI Taxonomy" id="2754854"/>
    <lineage>
        <taxon>Viruses</taxon>
        <taxon>Riboviria</taxon>
        <taxon>Orthornavirae</taxon>
        <taxon>Kitrinoviricota</taxon>
        <taxon>Tolucaviricetes</taxon>
        <taxon>Tolivirales</taxon>
        <taxon>Tombusviridae</taxon>
        <taxon>Procedovirinae</taxon>
        <taxon>Tombusvirus</taxon>
    </lineage>
</organism>
<evidence type="ECO:0000256" key="5">
    <source>
        <dbReference type="ARBA" id="ARBA00022695"/>
    </source>
</evidence>
<protein>
    <recommendedName>
        <fullName evidence="2 8">RNA-directed RNA polymerase</fullName>
        <ecNumber evidence="2 8">2.7.7.48</ecNumber>
    </recommendedName>
</protein>
<evidence type="ECO:0000256" key="7">
    <source>
        <dbReference type="ARBA" id="ARBA00022953"/>
    </source>
</evidence>
<keyword evidence="7 8" id="KW-0693">Viral RNA replication</keyword>
<keyword evidence="5 8" id="KW-0548">Nucleotidyltransferase</keyword>
<dbReference type="Pfam" id="PF00998">
    <property type="entry name" value="RdRP_3"/>
    <property type="match status" value="1"/>
</dbReference>
<reference evidence="10" key="1">
    <citation type="submission" date="2019-10" db="EMBL/GenBank/DDBJ databases">
        <title>The virome associated to Eryshiphales from vegetable crops in Italy.</title>
        <authorList>
            <person name="Chiapello M."/>
            <person name="Turina M."/>
        </authorList>
    </citation>
    <scope>NUCLEOTIDE SEQUENCE</scope>
    <source>
        <strain evidence="10">PM-A_DN27836</strain>
    </source>
</reference>
<evidence type="ECO:0000259" key="9">
    <source>
        <dbReference type="PROSITE" id="PS50507"/>
    </source>
</evidence>